<gene>
    <name evidence="7" type="ORF">BMF94_1348</name>
</gene>
<name>A0A2S5BG27_9BASI</name>
<dbReference type="GO" id="GO:0005666">
    <property type="term" value="C:RNA polymerase III complex"/>
    <property type="evidence" value="ECO:0007669"/>
    <property type="project" value="InterPro"/>
</dbReference>
<dbReference type="EMBL" id="PJQD01000013">
    <property type="protein sequence ID" value="POY75725.1"/>
    <property type="molecule type" value="Genomic_DNA"/>
</dbReference>
<protein>
    <recommendedName>
        <fullName evidence="9">DNA-directed RNA polymerase III subunit RPC6</fullName>
    </recommendedName>
</protein>
<dbReference type="OrthoDB" id="613763at2759"/>
<evidence type="ECO:0000256" key="2">
    <source>
        <dbReference type="ARBA" id="ARBA00011038"/>
    </source>
</evidence>
<feature type="compositionally biased region" description="Basic residues" evidence="6">
    <location>
        <begin position="396"/>
        <end position="411"/>
    </location>
</feature>
<dbReference type="Gene3D" id="1.10.10.10">
    <property type="entry name" value="Winged helix-like DNA-binding domain superfamily/Winged helix DNA-binding domain"/>
    <property type="match status" value="1"/>
</dbReference>
<evidence type="ECO:0000256" key="1">
    <source>
        <dbReference type="ARBA" id="ARBA00004123"/>
    </source>
</evidence>
<keyword evidence="4" id="KW-0804">Transcription</keyword>
<accession>A0A2S5BG27</accession>
<proteinExistence type="inferred from homology"/>
<comment type="caution">
    <text evidence="7">The sequence shown here is derived from an EMBL/GenBank/DDBJ whole genome shotgun (WGS) entry which is preliminary data.</text>
</comment>
<comment type="subcellular location">
    <subcellularLocation>
        <location evidence="1">Nucleus</location>
    </subcellularLocation>
</comment>
<evidence type="ECO:0000313" key="7">
    <source>
        <dbReference type="EMBL" id="POY75725.1"/>
    </source>
</evidence>
<sequence>MPPRASTSGGGAAAASAKKLSPVELKLLNAGLAAKGGEMLQNDLFAACGLGVTATTMDAVNGLLRKGLAQMLRTPSGQTMFRFLGKEEAKAMSSMDSEEKLVLNHIRDAGNMGIWSRTLTTKTGLPRATIAKALKVLEGKKTIKTVKSVKTPTRKIYMLTGIAPSVELTGGPWFTDNELDVELVETLKKVVRKFLHQKSQPPSVTFTDPSTSEPVKIKPIYPVSATPFLPTSIQVLEFISKSGAAIVDLTKEHVEDLLDLMVFDGDVEKVLVNRLGADGLPVENPKRNKGKGTASSKRKKGNASSSEEEADSSDEGGASGRKSKSKSKKTSKRAANGKPKKKRAKRGSSDEEEDEESSDFDSDAEADTSSKRKRAADSGADDDDDGNGSASDGGGKKKSSKRRKKRVKSRVKREDGNDSDSSASEDDGRRKAANGDDEAAAGGAADGGSENTQYVYRMIRQYRPTVGWTDMPCGRCPVEEFCSEPPRRRAEVFRRPAQFGVKGGPSTHIEFEGGIKGIGMLGGAGAAIGVSDAKWGELKGGIGNGVAPVNPIDCPAYKAWLDF</sequence>
<evidence type="ECO:0000256" key="5">
    <source>
        <dbReference type="ARBA" id="ARBA00023242"/>
    </source>
</evidence>
<keyword evidence="5" id="KW-0539">Nucleus</keyword>
<feature type="region of interest" description="Disordered" evidence="6">
    <location>
        <begin position="278"/>
        <end position="449"/>
    </location>
</feature>
<evidence type="ECO:0000256" key="3">
    <source>
        <dbReference type="ARBA" id="ARBA00022478"/>
    </source>
</evidence>
<evidence type="ECO:0000256" key="6">
    <source>
        <dbReference type="SAM" id="MobiDB-lite"/>
    </source>
</evidence>
<dbReference type="AlphaFoldDB" id="A0A2S5BG27"/>
<dbReference type="STRING" id="741276.A0A2S5BG27"/>
<keyword evidence="3" id="KW-0240">DNA-directed RNA polymerase</keyword>
<dbReference type="InterPro" id="IPR007832">
    <property type="entry name" value="RNA_pol_Rpc34"/>
</dbReference>
<dbReference type="InterPro" id="IPR036390">
    <property type="entry name" value="WH_DNA-bd_sf"/>
</dbReference>
<evidence type="ECO:0000256" key="4">
    <source>
        <dbReference type="ARBA" id="ARBA00023163"/>
    </source>
</evidence>
<feature type="compositionally biased region" description="Basic residues" evidence="6">
    <location>
        <begin position="321"/>
        <end position="332"/>
    </location>
</feature>
<dbReference type="InterPro" id="IPR036388">
    <property type="entry name" value="WH-like_DNA-bd_sf"/>
</dbReference>
<dbReference type="GO" id="GO:0005654">
    <property type="term" value="C:nucleoplasm"/>
    <property type="evidence" value="ECO:0007669"/>
    <property type="project" value="UniProtKB-ARBA"/>
</dbReference>
<dbReference type="FunFam" id="1.10.10.10:FF:000116">
    <property type="entry name" value="DNA-directed RNA polymerase III subunit RPC6"/>
    <property type="match status" value="1"/>
</dbReference>
<organism evidence="7 8">
    <name type="scientific">Rhodotorula taiwanensis</name>
    <dbReference type="NCBI Taxonomy" id="741276"/>
    <lineage>
        <taxon>Eukaryota</taxon>
        <taxon>Fungi</taxon>
        <taxon>Dikarya</taxon>
        <taxon>Basidiomycota</taxon>
        <taxon>Pucciniomycotina</taxon>
        <taxon>Microbotryomycetes</taxon>
        <taxon>Sporidiobolales</taxon>
        <taxon>Sporidiobolaceae</taxon>
        <taxon>Rhodotorula</taxon>
    </lineage>
</organism>
<keyword evidence="8" id="KW-1185">Reference proteome</keyword>
<dbReference type="GO" id="GO:0005737">
    <property type="term" value="C:cytoplasm"/>
    <property type="evidence" value="ECO:0007669"/>
    <property type="project" value="UniProtKB-ARBA"/>
</dbReference>
<dbReference type="GO" id="GO:0006383">
    <property type="term" value="P:transcription by RNA polymerase III"/>
    <property type="evidence" value="ECO:0007669"/>
    <property type="project" value="InterPro"/>
</dbReference>
<dbReference type="SUPFAM" id="SSF46785">
    <property type="entry name" value="Winged helix' DNA-binding domain"/>
    <property type="match status" value="1"/>
</dbReference>
<dbReference type="Pfam" id="PF05158">
    <property type="entry name" value="RNA_pol_Rpc34"/>
    <property type="match status" value="1"/>
</dbReference>
<dbReference type="Proteomes" id="UP000237144">
    <property type="component" value="Unassembled WGS sequence"/>
</dbReference>
<dbReference type="PANTHER" id="PTHR12780">
    <property type="entry name" value="RNA POLYMERASE III DNA DIRECTED , 39KD SUBUNIT-RELATED"/>
    <property type="match status" value="1"/>
</dbReference>
<comment type="similarity">
    <text evidence="2">Belongs to the eukaryotic RPC34/RPC39 RNA polymerase subunit family.</text>
</comment>
<evidence type="ECO:0000313" key="8">
    <source>
        <dbReference type="Proteomes" id="UP000237144"/>
    </source>
</evidence>
<dbReference type="InterPro" id="IPR016049">
    <property type="entry name" value="RNA_pol_Rpc34-like"/>
</dbReference>
<reference evidence="7 8" key="1">
    <citation type="journal article" date="2018" name="Front. Microbiol.">
        <title>Prospects for Fungal Bioremediation of Acidic Radioactive Waste Sites: Characterization and Genome Sequence of Rhodotorula taiwanensis MD1149.</title>
        <authorList>
            <person name="Tkavc R."/>
            <person name="Matrosova V.Y."/>
            <person name="Grichenko O.E."/>
            <person name="Gostincar C."/>
            <person name="Volpe R.P."/>
            <person name="Klimenkova P."/>
            <person name="Gaidamakova E.K."/>
            <person name="Zhou C.E."/>
            <person name="Stewart B.J."/>
            <person name="Lyman M.G."/>
            <person name="Malfatti S.A."/>
            <person name="Rubinfeld B."/>
            <person name="Courtot M."/>
            <person name="Singh J."/>
            <person name="Dalgard C.L."/>
            <person name="Hamilton T."/>
            <person name="Frey K.G."/>
            <person name="Gunde-Cimerman N."/>
            <person name="Dugan L."/>
            <person name="Daly M.J."/>
        </authorList>
    </citation>
    <scope>NUCLEOTIDE SEQUENCE [LARGE SCALE GENOMIC DNA]</scope>
    <source>
        <strain evidence="7 8">MD1149</strain>
    </source>
</reference>
<evidence type="ECO:0008006" key="9">
    <source>
        <dbReference type="Google" id="ProtNLM"/>
    </source>
</evidence>
<feature type="compositionally biased region" description="Acidic residues" evidence="6">
    <location>
        <begin position="350"/>
        <end position="366"/>
    </location>
</feature>